<dbReference type="FunFam" id="2.160.10.10:FF:000008">
    <property type="entry name" value="Maltose O-acetyltransferase"/>
    <property type="match status" value="1"/>
</dbReference>
<evidence type="ECO:0000313" key="6">
    <source>
        <dbReference type="Proteomes" id="UP000243297"/>
    </source>
</evidence>
<organism evidence="5 6">
    <name type="scientific">Anaerorhabdus furcosa</name>
    <dbReference type="NCBI Taxonomy" id="118967"/>
    <lineage>
        <taxon>Bacteria</taxon>
        <taxon>Bacillati</taxon>
        <taxon>Bacillota</taxon>
        <taxon>Erysipelotrichia</taxon>
        <taxon>Erysipelotrichales</taxon>
        <taxon>Erysipelotrichaceae</taxon>
        <taxon>Anaerorhabdus</taxon>
    </lineage>
</organism>
<accession>A0A1T4MI07</accession>
<evidence type="ECO:0000259" key="4">
    <source>
        <dbReference type="SMART" id="SM01266"/>
    </source>
</evidence>
<sequence length="187" mass="20516">MTEKEKMILGLTYDAGVDELLQDRDTAKDLCFRFNHTQPSKRKEQLQTLQELFHTNSTTLSIEAPFYCDYGYNIHLGESVFINHHCTILDCCPVTIGDHVFIGPNVGIYTAFHPVTAKERNAGVEQASPITIEDDCWIGGNVAILPGITIGKGSVIGTGSIVTKNIPPNSLAVGNPCKVIKQINNEE</sequence>
<dbReference type="SUPFAM" id="SSF51161">
    <property type="entry name" value="Trimeric LpxA-like enzymes"/>
    <property type="match status" value="1"/>
</dbReference>
<dbReference type="PANTHER" id="PTHR23416:SF23">
    <property type="entry name" value="ACETYLTRANSFERASE C18B11.09C-RELATED"/>
    <property type="match status" value="1"/>
</dbReference>
<proteinExistence type="inferred from homology"/>
<comment type="similarity">
    <text evidence="1">Belongs to the transferase hexapeptide repeat family.</text>
</comment>
<dbReference type="InterPro" id="IPR018357">
    <property type="entry name" value="Hexapep_transf_CS"/>
</dbReference>
<keyword evidence="2 5" id="KW-0808">Transferase</keyword>
<dbReference type="PANTHER" id="PTHR23416">
    <property type="entry name" value="SIALIC ACID SYNTHASE-RELATED"/>
    <property type="match status" value="1"/>
</dbReference>
<dbReference type="GO" id="GO:0016407">
    <property type="term" value="F:acetyltransferase activity"/>
    <property type="evidence" value="ECO:0007669"/>
    <property type="project" value="InterPro"/>
</dbReference>
<keyword evidence="3" id="KW-0677">Repeat</keyword>
<dbReference type="InterPro" id="IPR001451">
    <property type="entry name" value="Hexapep"/>
</dbReference>
<dbReference type="AlphaFoldDB" id="A0A1T4MI07"/>
<dbReference type="SMART" id="SM01266">
    <property type="entry name" value="Mac"/>
    <property type="match status" value="1"/>
</dbReference>
<dbReference type="OrthoDB" id="9812571at2"/>
<protein>
    <submittedName>
        <fullName evidence="5">Transferase hexapeptide (Six repeat-containing protein)</fullName>
    </submittedName>
</protein>
<dbReference type="InterPro" id="IPR011004">
    <property type="entry name" value="Trimer_LpxA-like_sf"/>
</dbReference>
<dbReference type="RefSeq" id="WP_078711667.1">
    <property type="nucleotide sequence ID" value="NZ_FUWY01000003.1"/>
</dbReference>
<dbReference type="Proteomes" id="UP000243297">
    <property type="component" value="Unassembled WGS sequence"/>
</dbReference>
<dbReference type="PROSITE" id="PS00101">
    <property type="entry name" value="HEXAPEP_TRANSFERASES"/>
    <property type="match status" value="1"/>
</dbReference>
<dbReference type="STRING" id="118967.SAMN02745191_1256"/>
<name>A0A1T4MI07_9FIRM</name>
<evidence type="ECO:0000256" key="1">
    <source>
        <dbReference type="ARBA" id="ARBA00007274"/>
    </source>
</evidence>
<dbReference type="Gene3D" id="2.160.10.10">
    <property type="entry name" value="Hexapeptide repeat proteins"/>
    <property type="match status" value="1"/>
</dbReference>
<dbReference type="GO" id="GO:0008374">
    <property type="term" value="F:O-acyltransferase activity"/>
    <property type="evidence" value="ECO:0007669"/>
    <property type="project" value="TreeGrafter"/>
</dbReference>
<dbReference type="Pfam" id="PF12464">
    <property type="entry name" value="Mac"/>
    <property type="match status" value="1"/>
</dbReference>
<dbReference type="InterPro" id="IPR051159">
    <property type="entry name" value="Hexapeptide_acetyltransf"/>
</dbReference>
<dbReference type="EMBL" id="FUWY01000003">
    <property type="protein sequence ID" value="SJZ66507.1"/>
    <property type="molecule type" value="Genomic_DNA"/>
</dbReference>
<reference evidence="6" key="1">
    <citation type="submission" date="2017-02" db="EMBL/GenBank/DDBJ databases">
        <authorList>
            <person name="Varghese N."/>
            <person name="Submissions S."/>
        </authorList>
    </citation>
    <scope>NUCLEOTIDE SEQUENCE [LARGE SCALE GENOMIC DNA]</scope>
    <source>
        <strain evidence="6">ATCC 25662</strain>
    </source>
</reference>
<feature type="domain" description="Maltose/galactoside acetyltransferase" evidence="4">
    <location>
        <begin position="4"/>
        <end position="57"/>
    </location>
</feature>
<gene>
    <name evidence="5" type="ORF">SAMN02745191_1256</name>
</gene>
<evidence type="ECO:0000313" key="5">
    <source>
        <dbReference type="EMBL" id="SJZ66507.1"/>
    </source>
</evidence>
<keyword evidence="6" id="KW-1185">Reference proteome</keyword>
<evidence type="ECO:0000256" key="3">
    <source>
        <dbReference type="ARBA" id="ARBA00022737"/>
    </source>
</evidence>
<dbReference type="Pfam" id="PF14602">
    <property type="entry name" value="Hexapep_2"/>
    <property type="match status" value="2"/>
</dbReference>
<dbReference type="InterPro" id="IPR024688">
    <property type="entry name" value="Mac_dom"/>
</dbReference>
<dbReference type="CDD" id="cd03357">
    <property type="entry name" value="LbH_MAT_GAT"/>
    <property type="match status" value="1"/>
</dbReference>
<evidence type="ECO:0000256" key="2">
    <source>
        <dbReference type="ARBA" id="ARBA00022679"/>
    </source>
</evidence>